<protein>
    <recommendedName>
        <fullName evidence="3">DUF1850 domain-containing protein</fullName>
    </recommendedName>
</protein>
<evidence type="ECO:0000313" key="1">
    <source>
        <dbReference type="EMBL" id="SMF07938.1"/>
    </source>
</evidence>
<gene>
    <name evidence="1" type="ORF">SAMN05428998_104101</name>
</gene>
<sequence length="124" mass="13758">MSVLCLAGGGVVARIAATAFTLAWMHTVERIPWEEDWRVEGDRLVVVESRVKGSGAGMDPPPEARLLDGFYRWTPEQGERREVILRRSPAPNVGDWTLCALGTCRKLGEILPPDADPVRLYPCE</sequence>
<dbReference type="RefSeq" id="WP_085121807.1">
    <property type="nucleotide sequence ID" value="NZ_FWZX01000004.1"/>
</dbReference>
<accession>A0A1Y6BF29</accession>
<organism evidence="1 2">
    <name type="scientific">Tistlia consotensis USBA 355</name>
    <dbReference type="NCBI Taxonomy" id="560819"/>
    <lineage>
        <taxon>Bacteria</taxon>
        <taxon>Pseudomonadati</taxon>
        <taxon>Pseudomonadota</taxon>
        <taxon>Alphaproteobacteria</taxon>
        <taxon>Rhodospirillales</taxon>
        <taxon>Rhodovibrionaceae</taxon>
        <taxon>Tistlia</taxon>
    </lineage>
</organism>
<dbReference type="STRING" id="560819.SAMN05428998_104101"/>
<evidence type="ECO:0008006" key="3">
    <source>
        <dbReference type="Google" id="ProtNLM"/>
    </source>
</evidence>
<keyword evidence="2" id="KW-1185">Reference proteome</keyword>
<dbReference type="AlphaFoldDB" id="A0A1Y6BF29"/>
<dbReference type="EMBL" id="FWZX01000004">
    <property type="protein sequence ID" value="SMF07938.1"/>
    <property type="molecule type" value="Genomic_DNA"/>
</dbReference>
<reference evidence="1 2" key="1">
    <citation type="submission" date="2017-04" db="EMBL/GenBank/DDBJ databases">
        <authorList>
            <person name="Afonso C.L."/>
            <person name="Miller P.J."/>
            <person name="Scott M.A."/>
            <person name="Spackman E."/>
            <person name="Goraichik I."/>
            <person name="Dimitrov K.M."/>
            <person name="Suarez D.L."/>
            <person name="Swayne D.E."/>
        </authorList>
    </citation>
    <scope>NUCLEOTIDE SEQUENCE [LARGE SCALE GENOMIC DNA]</scope>
    <source>
        <strain evidence="1 2">USBA 355</strain>
    </source>
</reference>
<dbReference type="Pfam" id="PF08905">
    <property type="entry name" value="DUF1850"/>
    <property type="match status" value="1"/>
</dbReference>
<dbReference type="InterPro" id="IPR015001">
    <property type="entry name" value="DUF1850"/>
</dbReference>
<name>A0A1Y6BF29_9PROT</name>
<proteinExistence type="predicted"/>
<dbReference type="Proteomes" id="UP000192917">
    <property type="component" value="Unassembled WGS sequence"/>
</dbReference>
<evidence type="ECO:0000313" key="2">
    <source>
        <dbReference type="Proteomes" id="UP000192917"/>
    </source>
</evidence>